<sequence>MGVKLFKISAAIFALLITASCEIGKKSKSDIEIEFVQDTLNVGYTYWWPQSGPFIGGCGDELSFVFVETVTDLLEPTDDAGPYIHHNKGSFE</sequence>
<reference evidence="1" key="1">
    <citation type="submission" date="2018-06" db="EMBL/GenBank/DDBJ databases">
        <authorList>
            <person name="Zhirakovskaya E."/>
        </authorList>
    </citation>
    <scope>NUCLEOTIDE SEQUENCE</scope>
</reference>
<dbReference type="AlphaFoldDB" id="A0A3B0TMM0"/>
<name>A0A3B0TMM0_9ZZZZ</name>
<evidence type="ECO:0000313" key="1">
    <source>
        <dbReference type="EMBL" id="VAW17890.1"/>
    </source>
</evidence>
<dbReference type="EMBL" id="UOEL01000146">
    <property type="protein sequence ID" value="VAW17890.1"/>
    <property type="molecule type" value="Genomic_DNA"/>
</dbReference>
<protein>
    <submittedName>
        <fullName evidence="1">Uncharacterized protein</fullName>
    </submittedName>
</protein>
<proteinExistence type="predicted"/>
<accession>A0A3B0TMM0</accession>
<gene>
    <name evidence="1" type="ORF">MNBD_BACTEROID03-2080</name>
</gene>
<dbReference type="PROSITE" id="PS51257">
    <property type="entry name" value="PROKAR_LIPOPROTEIN"/>
    <property type="match status" value="1"/>
</dbReference>
<organism evidence="1">
    <name type="scientific">hydrothermal vent metagenome</name>
    <dbReference type="NCBI Taxonomy" id="652676"/>
    <lineage>
        <taxon>unclassified sequences</taxon>
        <taxon>metagenomes</taxon>
        <taxon>ecological metagenomes</taxon>
    </lineage>
</organism>